<feature type="domain" description="Endonuclease/exonuclease/phosphatase" evidence="10">
    <location>
        <begin position="103"/>
        <end position="329"/>
    </location>
</feature>
<evidence type="ECO:0000256" key="4">
    <source>
        <dbReference type="ARBA" id="ARBA00022723"/>
    </source>
</evidence>
<evidence type="ECO:0000256" key="3">
    <source>
        <dbReference type="ARBA" id="ARBA00022722"/>
    </source>
</evidence>
<evidence type="ECO:0000313" key="12">
    <source>
        <dbReference type="Proteomes" id="UP000216840"/>
    </source>
</evidence>
<dbReference type="EMBL" id="NGJN01000006">
    <property type="protein sequence ID" value="OZV67616.1"/>
    <property type="molecule type" value="Genomic_DNA"/>
</dbReference>
<evidence type="ECO:0000259" key="10">
    <source>
        <dbReference type="Pfam" id="PF03372"/>
    </source>
</evidence>
<evidence type="ECO:0000256" key="8">
    <source>
        <dbReference type="ARBA" id="ARBA00023204"/>
    </source>
</evidence>
<keyword evidence="9" id="KW-0472">Membrane</keyword>
<protein>
    <submittedName>
        <fullName evidence="11">Endonuclease</fullName>
    </submittedName>
</protein>
<dbReference type="OrthoDB" id="635146at2"/>
<dbReference type="GO" id="GO:0016787">
    <property type="term" value="F:hydrolase activity"/>
    <property type="evidence" value="ECO:0007669"/>
    <property type="project" value="UniProtKB-KW"/>
</dbReference>
<gene>
    <name evidence="11" type="ORF">CA834_11755</name>
</gene>
<feature type="transmembrane region" description="Helical" evidence="9">
    <location>
        <begin position="12"/>
        <end position="31"/>
    </location>
</feature>
<evidence type="ECO:0000256" key="1">
    <source>
        <dbReference type="ARBA" id="ARBA00001936"/>
    </source>
</evidence>
<keyword evidence="9" id="KW-1133">Transmembrane helix</keyword>
<reference evidence="11 12" key="1">
    <citation type="submission" date="2017-05" db="EMBL/GenBank/DDBJ databases">
        <title>The draft genome sequence of Idiomarina salinarum WNB302.</title>
        <authorList>
            <person name="Sun Y."/>
            <person name="Chen B."/>
            <person name="Du Z."/>
        </authorList>
    </citation>
    <scope>NUCLEOTIDE SEQUENCE [LARGE SCALE GENOMIC DNA]</scope>
    <source>
        <strain evidence="11 12">WNB302</strain>
    </source>
</reference>
<dbReference type="AlphaFoldDB" id="A0A265UQL1"/>
<feature type="transmembrane region" description="Helical" evidence="9">
    <location>
        <begin position="37"/>
        <end position="61"/>
    </location>
</feature>
<dbReference type="PANTHER" id="PTHR15822:SF4">
    <property type="entry name" value="TYROSYL-DNA PHOSPHODIESTERASE 2"/>
    <property type="match status" value="1"/>
</dbReference>
<evidence type="ECO:0000256" key="6">
    <source>
        <dbReference type="ARBA" id="ARBA00022801"/>
    </source>
</evidence>
<dbReference type="InterPro" id="IPR051547">
    <property type="entry name" value="TDP2-like"/>
</dbReference>
<dbReference type="InterPro" id="IPR005135">
    <property type="entry name" value="Endo/exonuclease/phosphatase"/>
</dbReference>
<keyword evidence="8" id="KW-0234">DNA repair</keyword>
<keyword evidence="5" id="KW-0227">DNA damage</keyword>
<dbReference type="GO" id="GO:0006281">
    <property type="term" value="P:DNA repair"/>
    <property type="evidence" value="ECO:0007669"/>
    <property type="project" value="UniProtKB-KW"/>
</dbReference>
<keyword evidence="7" id="KW-0460">Magnesium</keyword>
<proteinExistence type="predicted"/>
<evidence type="ECO:0000256" key="9">
    <source>
        <dbReference type="SAM" id="Phobius"/>
    </source>
</evidence>
<dbReference type="InterPro" id="IPR036691">
    <property type="entry name" value="Endo/exonu/phosph_ase_sf"/>
</dbReference>
<keyword evidence="11" id="KW-0255">Endonuclease</keyword>
<accession>A0A265UQL1</accession>
<organism evidence="11 12">
    <name type="scientific">Winogradskyella aurantia</name>
    <dbReference type="NCBI Taxonomy" id="1915063"/>
    <lineage>
        <taxon>Bacteria</taxon>
        <taxon>Pseudomonadati</taxon>
        <taxon>Bacteroidota</taxon>
        <taxon>Flavobacteriia</taxon>
        <taxon>Flavobacteriales</taxon>
        <taxon>Flavobacteriaceae</taxon>
        <taxon>Winogradskyella</taxon>
    </lineage>
</organism>
<dbReference type="Gene3D" id="3.60.10.10">
    <property type="entry name" value="Endonuclease/exonuclease/phosphatase"/>
    <property type="match status" value="1"/>
</dbReference>
<comment type="caution">
    <text evidence="11">The sequence shown here is derived from an EMBL/GenBank/DDBJ whole genome shotgun (WGS) entry which is preliminary data.</text>
</comment>
<keyword evidence="9" id="KW-0812">Transmembrane</keyword>
<dbReference type="Pfam" id="PF03372">
    <property type="entry name" value="Exo_endo_phos"/>
    <property type="match status" value="1"/>
</dbReference>
<comment type="cofactor">
    <cofactor evidence="2">
        <name>Mg(2+)</name>
        <dbReference type="ChEBI" id="CHEBI:18420"/>
    </cofactor>
</comment>
<keyword evidence="4" id="KW-0479">Metal-binding</keyword>
<evidence type="ECO:0000256" key="7">
    <source>
        <dbReference type="ARBA" id="ARBA00022842"/>
    </source>
</evidence>
<comment type="cofactor">
    <cofactor evidence="1">
        <name>Mn(2+)</name>
        <dbReference type="ChEBI" id="CHEBI:29035"/>
    </cofactor>
</comment>
<sequence length="339" mass="38980">MKGLGFFDKLIFTINSLLAFLLLLSYLLPFIPPKSFSTLSVLSLGVPFLIILNVLFLVFWLFRLKKQLFLSLFVLVLGWNYINSLYKFSSSKHIESDDNFSVMSFNVRQFNLFEWLSSKTVKEDIIQLIESEQPDILCLQESPRGDKVVLEGYNQFNATYVSNVRGGLAIYSKFPIISSGSLEFPNTNNNAIFVDIVKTKDTLRVYNIHLQSSKIDTKVEALKKESSENLLKRIGITFKTQQEQSELVLDHKNKCPYKTIIAGDFNNTAYSYVYNQLKRDLVDTFEEAGNGFGKTYNFKFFPVRIDFILVDEAFTVNGYKSFENELSDHFPIKATLKLH</sequence>
<dbReference type="CDD" id="cd09084">
    <property type="entry name" value="EEP-2"/>
    <property type="match status" value="1"/>
</dbReference>
<keyword evidence="12" id="KW-1185">Reference proteome</keyword>
<keyword evidence="6" id="KW-0378">Hydrolase</keyword>
<dbReference type="GO" id="GO:0046872">
    <property type="term" value="F:metal ion binding"/>
    <property type="evidence" value="ECO:0007669"/>
    <property type="project" value="UniProtKB-KW"/>
</dbReference>
<dbReference type="SUPFAM" id="SSF56219">
    <property type="entry name" value="DNase I-like"/>
    <property type="match status" value="1"/>
</dbReference>
<name>A0A265UQL1_9FLAO</name>
<keyword evidence="3" id="KW-0540">Nuclease</keyword>
<evidence type="ECO:0000313" key="11">
    <source>
        <dbReference type="EMBL" id="OZV67616.1"/>
    </source>
</evidence>
<dbReference type="PANTHER" id="PTHR15822">
    <property type="entry name" value="TRAF AND TNF RECEPTOR-ASSOCIATED PROTEIN"/>
    <property type="match status" value="1"/>
</dbReference>
<dbReference type="GO" id="GO:0004519">
    <property type="term" value="F:endonuclease activity"/>
    <property type="evidence" value="ECO:0007669"/>
    <property type="project" value="UniProtKB-KW"/>
</dbReference>
<dbReference type="Proteomes" id="UP000216840">
    <property type="component" value="Unassembled WGS sequence"/>
</dbReference>
<evidence type="ECO:0000256" key="5">
    <source>
        <dbReference type="ARBA" id="ARBA00022763"/>
    </source>
</evidence>
<evidence type="ECO:0000256" key="2">
    <source>
        <dbReference type="ARBA" id="ARBA00001946"/>
    </source>
</evidence>